<dbReference type="Proteomes" id="UP000683360">
    <property type="component" value="Unassembled WGS sequence"/>
</dbReference>
<name>A0A8S3RC83_MYTED</name>
<accession>A0A8S3RC83</accession>
<evidence type="ECO:0000313" key="2">
    <source>
        <dbReference type="Proteomes" id="UP000683360"/>
    </source>
</evidence>
<reference evidence="1" key="1">
    <citation type="submission" date="2021-03" db="EMBL/GenBank/DDBJ databases">
        <authorList>
            <person name="Bekaert M."/>
        </authorList>
    </citation>
    <scope>NUCLEOTIDE SEQUENCE</scope>
</reference>
<keyword evidence="2" id="KW-1185">Reference proteome</keyword>
<evidence type="ECO:0000313" key="1">
    <source>
        <dbReference type="EMBL" id="CAG2204550.1"/>
    </source>
</evidence>
<organism evidence="1 2">
    <name type="scientific">Mytilus edulis</name>
    <name type="common">Blue mussel</name>
    <dbReference type="NCBI Taxonomy" id="6550"/>
    <lineage>
        <taxon>Eukaryota</taxon>
        <taxon>Metazoa</taxon>
        <taxon>Spiralia</taxon>
        <taxon>Lophotrochozoa</taxon>
        <taxon>Mollusca</taxon>
        <taxon>Bivalvia</taxon>
        <taxon>Autobranchia</taxon>
        <taxon>Pteriomorphia</taxon>
        <taxon>Mytilida</taxon>
        <taxon>Mytiloidea</taxon>
        <taxon>Mytilidae</taxon>
        <taxon>Mytilinae</taxon>
        <taxon>Mytilus</taxon>
    </lineage>
</organism>
<proteinExistence type="predicted"/>
<dbReference type="EMBL" id="CAJPWZ010000965">
    <property type="protein sequence ID" value="CAG2204550.1"/>
    <property type="molecule type" value="Genomic_DNA"/>
</dbReference>
<gene>
    <name evidence="1" type="ORF">MEDL_19016</name>
</gene>
<sequence>MCNPTLTLFRDQLIPQPLCDLDMGFKSETCPLTLSLPKIHSTISCVLSSQSDNSITGEVKGLLLIKLIEDLGISSYLEEDQCGRTLPPYLSSTDGWTNGFSLRNWTQFNGIDMDSVTDYAVDLLLEELGIAKFLSYPMCNRTGAPYSPTCERPIDLQPLTGPLTCHIPDICTGVECCIDVHPIRRSFHVFVFLDACSYRLRMGIEKYEIDISLFDYEFGDYLF</sequence>
<protein>
    <submittedName>
        <fullName evidence="1">Uncharacterized protein</fullName>
    </submittedName>
</protein>
<dbReference type="AlphaFoldDB" id="A0A8S3RC83"/>
<comment type="caution">
    <text evidence="1">The sequence shown here is derived from an EMBL/GenBank/DDBJ whole genome shotgun (WGS) entry which is preliminary data.</text>
</comment>